<evidence type="ECO:0000313" key="1">
    <source>
        <dbReference type="EMBL" id="GAA3731476.1"/>
    </source>
</evidence>
<name>A0ABP7F504_9ACTN</name>
<dbReference type="Proteomes" id="UP001500908">
    <property type="component" value="Unassembled WGS sequence"/>
</dbReference>
<accession>A0ABP7F504</accession>
<proteinExistence type="predicted"/>
<dbReference type="EMBL" id="BAABDD010000003">
    <property type="protein sequence ID" value="GAA3731476.1"/>
    <property type="molecule type" value="Genomic_DNA"/>
</dbReference>
<gene>
    <name evidence="1" type="ORF">GCM10022402_10230</name>
</gene>
<sequence>MLEYHAVMVLRLPSGAYYTYDQVAAVSPGVTRAQVYTNVLDAARRAARINPQLVDKTVPVWWSLEPNQL</sequence>
<keyword evidence="2" id="KW-1185">Reference proteome</keyword>
<comment type="caution">
    <text evidence="1">The sequence shown here is derived from an EMBL/GenBank/DDBJ whole genome shotgun (WGS) entry which is preliminary data.</text>
</comment>
<organism evidence="1 2">
    <name type="scientific">Salinactinospora qingdaonensis</name>
    <dbReference type="NCBI Taxonomy" id="702744"/>
    <lineage>
        <taxon>Bacteria</taxon>
        <taxon>Bacillati</taxon>
        <taxon>Actinomycetota</taxon>
        <taxon>Actinomycetes</taxon>
        <taxon>Streptosporangiales</taxon>
        <taxon>Nocardiopsidaceae</taxon>
        <taxon>Salinactinospora</taxon>
    </lineage>
</organism>
<dbReference type="RefSeq" id="WP_344967790.1">
    <property type="nucleotide sequence ID" value="NZ_BAABDD010000003.1"/>
</dbReference>
<evidence type="ECO:0000313" key="2">
    <source>
        <dbReference type="Proteomes" id="UP001500908"/>
    </source>
</evidence>
<protein>
    <submittedName>
        <fullName evidence="1">Uncharacterized protein</fullName>
    </submittedName>
</protein>
<reference evidence="2" key="1">
    <citation type="journal article" date="2019" name="Int. J. Syst. Evol. Microbiol.">
        <title>The Global Catalogue of Microorganisms (GCM) 10K type strain sequencing project: providing services to taxonomists for standard genome sequencing and annotation.</title>
        <authorList>
            <consortium name="The Broad Institute Genomics Platform"/>
            <consortium name="The Broad Institute Genome Sequencing Center for Infectious Disease"/>
            <person name="Wu L."/>
            <person name="Ma J."/>
        </authorList>
    </citation>
    <scope>NUCLEOTIDE SEQUENCE [LARGE SCALE GENOMIC DNA]</scope>
    <source>
        <strain evidence="2">JCM 17137</strain>
    </source>
</reference>